<dbReference type="EMBL" id="CP002196">
    <property type="protein sequence ID" value="AFD28221.1"/>
    <property type="molecule type" value="Genomic_DNA"/>
</dbReference>
<evidence type="ECO:0000313" key="1">
    <source>
        <dbReference type="EMBL" id="AFD28221.1"/>
    </source>
</evidence>
<keyword evidence="1" id="KW-0614">Plasmid</keyword>
<reference evidence="1 2" key="1">
    <citation type="journal article" date="2012" name="PLoS ONE">
        <title>Genome sequence and transcriptome analysis of the radioresistant bacterium Deinococcus gobiensis: insights into the extreme environmental adaptations.</title>
        <authorList>
            <person name="Yuan M."/>
            <person name="Chen M."/>
            <person name="Zhang W."/>
            <person name="Lu W."/>
            <person name="Wang J."/>
            <person name="Yang M."/>
            <person name="Zhao P."/>
            <person name="Tang R."/>
            <person name="Li X."/>
            <person name="Hao Y."/>
            <person name="Zhou Z."/>
            <person name="Zhan Y."/>
            <person name="Yu H."/>
            <person name="Teng C."/>
            <person name="Yan Y."/>
            <person name="Ping S."/>
            <person name="Wang Y."/>
            <person name="Lin M."/>
        </authorList>
    </citation>
    <scope>NUCLEOTIDE SEQUENCE [LARGE SCALE GENOMIC DNA]</scope>
    <source>
        <strain evidence="2">DSM 21396 / JCM 16679 / CGMCC 1.7299 / I-0</strain>
        <plasmid evidence="1">P5</plasmid>
    </source>
</reference>
<evidence type="ECO:0000313" key="2">
    <source>
        <dbReference type="Proteomes" id="UP000007575"/>
    </source>
</evidence>
<geneLocation type="plasmid" evidence="1 2">
    <name>P5</name>
</geneLocation>
<dbReference type="HOGENOM" id="CLU_3288397_0_0_0"/>
<accession>H8H3X4</accession>
<dbReference type="KEGG" id="dgo:DGo_PE0077"/>
<name>H8H3X4_DEIGI</name>
<keyword evidence="2" id="KW-1185">Reference proteome</keyword>
<gene>
    <name evidence="1" type="ordered locus">DGo_PE0077</name>
</gene>
<organism evidence="1 2">
    <name type="scientific">Deinococcus gobiensis (strain DSM 21396 / JCM 16679 / CGMCC 1.7299 / I-0)</name>
    <dbReference type="NCBI Taxonomy" id="745776"/>
    <lineage>
        <taxon>Bacteria</taxon>
        <taxon>Thermotogati</taxon>
        <taxon>Deinococcota</taxon>
        <taxon>Deinococci</taxon>
        <taxon>Deinococcales</taxon>
        <taxon>Deinococcaceae</taxon>
        <taxon>Deinococcus</taxon>
    </lineage>
</organism>
<dbReference type="AlphaFoldDB" id="H8H3X4"/>
<dbReference type="Proteomes" id="UP000007575">
    <property type="component" value="Plasmid P5"/>
</dbReference>
<protein>
    <submittedName>
        <fullName evidence="1">Uncharacterized protein</fullName>
    </submittedName>
</protein>
<sequence length="40" mass="4290">MLDEYPSALLLALAVEVQQVLGALPGSEREHEASPIRSQA</sequence>
<proteinExistence type="predicted"/>